<sequence>MAFCLHVNARLVPLRGRFSRSFPNRLYRLEFALHELLLG</sequence>
<keyword evidence="2" id="KW-1185">Reference proteome</keyword>
<proteinExistence type="predicted"/>
<dbReference type="AlphaFoldDB" id="U4LJM7"/>
<dbReference type="EMBL" id="HF935723">
    <property type="protein sequence ID" value="CCX12691.1"/>
    <property type="molecule type" value="Genomic_DNA"/>
</dbReference>
<gene>
    <name evidence="1" type="ORF">PCON_12285</name>
</gene>
<evidence type="ECO:0000313" key="2">
    <source>
        <dbReference type="Proteomes" id="UP000018144"/>
    </source>
</evidence>
<protein>
    <submittedName>
        <fullName evidence="1">Uncharacterized protein</fullName>
    </submittedName>
</protein>
<reference evidence="1 2" key="1">
    <citation type="journal article" date="2013" name="PLoS Genet.">
        <title>The genome and development-dependent transcriptomes of Pyronema confluens: a window into fungal evolution.</title>
        <authorList>
            <person name="Traeger S."/>
            <person name="Altegoer F."/>
            <person name="Freitag M."/>
            <person name="Gabaldon T."/>
            <person name="Kempken F."/>
            <person name="Kumar A."/>
            <person name="Marcet-Houben M."/>
            <person name="Poggeler S."/>
            <person name="Stajich J.E."/>
            <person name="Nowrousian M."/>
        </authorList>
    </citation>
    <scope>NUCLEOTIDE SEQUENCE [LARGE SCALE GENOMIC DNA]</scope>
    <source>
        <strain evidence="2">CBS 100304</strain>
        <tissue evidence="1">Vegetative mycelium</tissue>
    </source>
</reference>
<evidence type="ECO:0000313" key="1">
    <source>
        <dbReference type="EMBL" id="CCX12691.1"/>
    </source>
</evidence>
<accession>U4LJM7</accession>
<name>U4LJM7_PYROM</name>
<organism evidence="1 2">
    <name type="scientific">Pyronema omphalodes (strain CBS 100304)</name>
    <name type="common">Pyronema confluens</name>
    <dbReference type="NCBI Taxonomy" id="1076935"/>
    <lineage>
        <taxon>Eukaryota</taxon>
        <taxon>Fungi</taxon>
        <taxon>Dikarya</taxon>
        <taxon>Ascomycota</taxon>
        <taxon>Pezizomycotina</taxon>
        <taxon>Pezizomycetes</taxon>
        <taxon>Pezizales</taxon>
        <taxon>Pyronemataceae</taxon>
        <taxon>Pyronema</taxon>
    </lineage>
</organism>
<dbReference type="Proteomes" id="UP000018144">
    <property type="component" value="Unassembled WGS sequence"/>
</dbReference>